<keyword evidence="11" id="KW-0067">ATP-binding</keyword>
<keyword evidence="12" id="KW-0460">Magnesium</keyword>
<comment type="similarity">
    <text evidence="4">Belongs to the folylpolyglutamate synthase family.</text>
</comment>
<sequence length="402" mass="43612">MNYRDAIDWLFSTQMFGIKLGLEGPTRLLKQFLAFPAHGVKVIHVAGTNGKGSTCAMIDSVARAAGIRSGLFTSPHLIDFRERIRVSGVEIPEEECAELLTQLRELCGRLDPHPTFFEITLAAAMRWFRERECELIVLETGMGGRLDATTAVPADVCAITPVGLDHTQWLGDTLEKVAIEKAGIMVEGKPVISSPQEPEVRRVLEMEANERRSPLEFVYAPLQGYPIGLAGPHQAWNAAVALECLHAAEIPLSYETVHHGLSTVRWPGRFEVIERDGKTVVLDGAHNPDGAKALAVAWKSRFGETKAALVFSAVAAKDIAGIAAQLAPLASEIHLCPVDSPRVVPTEELAKFFTGSTEYPDFAAAFAKALESDAPVLVAGSLFLIGEAKERLEGGDRVRSDQ</sequence>
<dbReference type="Gene3D" id="3.40.1190.10">
    <property type="entry name" value="Mur-like, catalytic domain"/>
    <property type="match status" value="1"/>
</dbReference>
<comment type="function">
    <text evidence="1">Functions in two distinct reactions of the de novo folate biosynthetic pathway. Catalyzes the addition of a glutamate residue to dihydropteroate (7,8-dihydropteroate or H2Pte) to form dihydrofolate (7,8-dihydrofolate monoglutamate or H2Pte-Glu). Also catalyzes successive additions of L-glutamate to tetrahydrofolate or 10-formyltetrahydrofolate or 5,10-methylenetetrahydrofolate, leading to folylpolyglutamate derivatives.</text>
</comment>
<dbReference type="InterPro" id="IPR004101">
    <property type="entry name" value="Mur_ligase_C"/>
</dbReference>
<dbReference type="Pfam" id="PF02875">
    <property type="entry name" value="Mur_ligase_C"/>
    <property type="match status" value="1"/>
</dbReference>
<keyword evidence="8" id="KW-0436">Ligase</keyword>
<evidence type="ECO:0000256" key="14">
    <source>
        <dbReference type="ARBA" id="ARBA00030048"/>
    </source>
</evidence>
<proteinExistence type="inferred from homology"/>
<evidence type="ECO:0000256" key="17">
    <source>
        <dbReference type="ARBA" id="ARBA00047493"/>
    </source>
</evidence>
<comment type="catalytic activity">
    <reaction evidence="18">
        <text>10-formyltetrahydrofolyl-(gamma-L-Glu)(n) + L-glutamate + ATP = 10-formyltetrahydrofolyl-(gamma-L-Glu)(n+1) + ADP + phosphate + H(+)</text>
        <dbReference type="Rhea" id="RHEA:51904"/>
        <dbReference type="Rhea" id="RHEA-COMP:13088"/>
        <dbReference type="Rhea" id="RHEA-COMP:14300"/>
        <dbReference type="ChEBI" id="CHEBI:15378"/>
        <dbReference type="ChEBI" id="CHEBI:29985"/>
        <dbReference type="ChEBI" id="CHEBI:30616"/>
        <dbReference type="ChEBI" id="CHEBI:43474"/>
        <dbReference type="ChEBI" id="CHEBI:134413"/>
        <dbReference type="ChEBI" id="CHEBI:456216"/>
        <dbReference type="EC" id="6.3.2.17"/>
    </reaction>
</comment>
<dbReference type="EC" id="6.3.2.12" evidence="5"/>
<dbReference type="EC" id="6.3.2.17" evidence="6"/>
<evidence type="ECO:0000256" key="11">
    <source>
        <dbReference type="ARBA" id="ARBA00022840"/>
    </source>
</evidence>
<dbReference type="PANTHER" id="PTHR11136:SF0">
    <property type="entry name" value="DIHYDROFOLATE SYNTHETASE-RELATED"/>
    <property type="match status" value="1"/>
</dbReference>
<comment type="pathway">
    <text evidence="3">Cofactor biosynthesis; tetrahydrofolylpolyglutamate biosynthesis.</text>
</comment>
<evidence type="ECO:0000256" key="20">
    <source>
        <dbReference type="ARBA" id="ARBA00049161"/>
    </source>
</evidence>
<accession>A0ABM7REI7</accession>
<evidence type="ECO:0000256" key="15">
    <source>
        <dbReference type="ARBA" id="ARBA00030592"/>
    </source>
</evidence>
<dbReference type="PIRSF" id="PIRSF001563">
    <property type="entry name" value="Folylpolyglu_synth"/>
    <property type="match status" value="1"/>
</dbReference>
<evidence type="ECO:0000256" key="18">
    <source>
        <dbReference type="ARBA" id="ARBA00047808"/>
    </source>
</evidence>
<dbReference type="RefSeq" id="WP_338685397.1">
    <property type="nucleotide sequence ID" value="NZ_AP024702.1"/>
</dbReference>
<comment type="catalytic activity">
    <reaction evidence="19">
        <text>(6R)-5,10-methylenetetrahydrofolyl-(gamma-L-Glu)(n) + L-glutamate + ATP = (6R)-5,10-methylenetetrahydrofolyl-(gamma-L-Glu)(n+1) + ADP + phosphate + H(+)</text>
        <dbReference type="Rhea" id="RHEA:51912"/>
        <dbReference type="Rhea" id="RHEA-COMP:13257"/>
        <dbReference type="Rhea" id="RHEA-COMP:13258"/>
        <dbReference type="ChEBI" id="CHEBI:15378"/>
        <dbReference type="ChEBI" id="CHEBI:29985"/>
        <dbReference type="ChEBI" id="CHEBI:30616"/>
        <dbReference type="ChEBI" id="CHEBI:43474"/>
        <dbReference type="ChEBI" id="CHEBI:136572"/>
        <dbReference type="ChEBI" id="CHEBI:456216"/>
        <dbReference type="EC" id="6.3.2.17"/>
    </reaction>
</comment>
<dbReference type="InterPro" id="IPR001645">
    <property type="entry name" value="Folylpolyglutamate_synth"/>
</dbReference>
<evidence type="ECO:0000256" key="1">
    <source>
        <dbReference type="ARBA" id="ARBA00002714"/>
    </source>
</evidence>
<evidence type="ECO:0000313" key="23">
    <source>
        <dbReference type="EMBL" id="BCX48973.1"/>
    </source>
</evidence>
<evidence type="ECO:0000256" key="10">
    <source>
        <dbReference type="ARBA" id="ARBA00022741"/>
    </source>
</evidence>
<dbReference type="PANTHER" id="PTHR11136">
    <property type="entry name" value="FOLYLPOLYGLUTAMATE SYNTHASE-RELATED"/>
    <property type="match status" value="1"/>
</dbReference>
<evidence type="ECO:0000256" key="5">
    <source>
        <dbReference type="ARBA" id="ARBA00013023"/>
    </source>
</evidence>
<dbReference type="Gene3D" id="3.90.190.20">
    <property type="entry name" value="Mur ligase, C-terminal domain"/>
    <property type="match status" value="1"/>
</dbReference>
<dbReference type="InterPro" id="IPR036615">
    <property type="entry name" value="Mur_ligase_C_dom_sf"/>
</dbReference>
<evidence type="ECO:0000256" key="3">
    <source>
        <dbReference type="ARBA" id="ARBA00005150"/>
    </source>
</evidence>
<keyword evidence="13" id="KW-0289">Folate biosynthesis</keyword>
<evidence type="ECO:0000256" key="9">
    <source>
        <dbReference type="ARBA" id="ARBA00022723"/>
    </source>
</evidence>
<evidence type="ECO:0000256" key="2">
    <source>
        <dbReference type="ARBA" id="ARBA00004799"/>
    </source>
</evidence>
<name>A0ABM7REI7_9BACT</name>
<dbReference type="InterPro" id="IPR013221">
    <property type="entry name" value="Mur_ligase_cen"/>
</dbReference>
<reference evidence="23 24" key="1">
    <citation type="submission" date="2021-06" db="EMBL/GenBank/DDBJ databases">
        <title>Complete genome of Haloferula helveola possessing various polysaccharide degrading enzymes.</title>
        <authorList>
            <person name="Takami H."/>
            <person name="Huang C."/>
            <person name="Hamasaki K."/>
        </authorList>
    </citation>
    <scope>NUCLEOTIDE SEQUENCE [LARGE SCALE GENOMIC DNA]</scope>
    <source>
        <strain evidence="23 24">CN-1</strain>
    </source>
</reference>
<dbReference type="NCBIfam" id="TIGR01499">
    <property type="entry name" value="folC"/>
    <property type="match status" value="1"/>
</dbReference>
<comment type="catalytic activity">
    <reaction evidence="17">
        <text>(6S)-5,6,7,8-tetrahydrofolyl-(gamma-L-Glu)(n) + L-glutamate + ATP = (6S)-5,6,7,8-tetrahydrofolyl-(gamma-L-Glu)(n+1) + ADP + phosphate + H(+)</text>
        <dbReference type="Rhea" id="RHEA:10580"/>
        <dbReference type="Rhea" id="RHEA-COMP:14738"/>
        <dbReference type="Rhea" id="RHEA-COMP:14740"/>
        <dbReference type="ChEBI" id="CHEBI:15378"/>
        <dbReference type="ChEBI" id="CHEBI:29985"/>
        <dbReference type="ChEBI" id="CHEBI:30616"/>
        <dbReference type="ChEBI" id="CHEBI:43474"/>
        <dbReference type="ChEBI" id="CHEBI:141005"/>
        <dbReference type="ChEBI" id="CHEBI:456216"/>
        <dbReference type="EC" id="6.3.2.17"/>
    </reaction>
</comment>
<keyword evidence="10" id="KW-0547">Nucleotide-binding</keyword>
<comment type="catalytic activity">
    <reaction evidence="20">
        <text>7,8-dihydropteroate + L-glutamate + ATP = 7,8-dihydrofolate + ADP + phosphate + H(+)</text>
        <dbReference type="Rhea" id="RHEA:23584"/>
        <dbReference type="ChEBI" id="CHEBI:15378"/>
        <dbReference type="ChEBI" id="CHEBI:17839"/>
        <dbReference type="ChEBI" id="CHEBI:29985"/>
        <dbReference type="ChEBI" id="CHEBI:30616"/>
        <dbReference type="ChEBI" id="CHEBI:43474"/>
        <dbReference type="ChEBI" id="CHEBI:57451"/>
        <dbReference type="ChEBI" id="CHEBI:456216"/>
        <dbReference type="EC" id="6.3.2.12"/>
    </reaction>
</comment>
<evidence type="ECO:0000313" key="24">
    <source>
        <dbReference type="Proteomes" id="UP001374893"/>
    </source>
</evidence>
<evidence type="ECO:0000256" key="16">
    <source>
        <dbReference type="ARBA" id="ARBA00032510"/>
    </source>
</evidence>
<dbReference type="SUPFAM" id="SSF53623">
    <property type="entry name" value="MurD-like peptide ligases, catalytic domain"/>
    <property type="match status" value="1"/>
</dbReference>
<feature type="domain" description="Mur ligase central" evidence="22">
    <location>
        <begin position="45"/>
        <end position="185"/>
    </location>
</feature>
<evidence type="ECO:0000259" key="21">
    <source>
        <dbReference type="Pfam" id="PF02875"/>
    </source>
</evidence>
<keyword evidence="24" id="KW-1185">Reference proteome</keyword>
<dbReference type="Proteomes" id="UP001374893">
    <property type="component" value="Chromosome"/>
</dbReference>
<dbReference type="InterPro" id="IPR036565">
    <property type="entry name" value="Mur-like_cat_sf"/>
</dbReference>
<organism evidence="23 24">
    <name type="scientific">Haloferula helveola</name>
    <dbReference type="NCBI Taxonomy" id="490095"/>
    <lineage>
        <taxon>Bacteria</taxon>
        <taxon>Pseudomonadati</taxon>
        <taxon>Verrucomicrobiota</taxon>
        <taxon>Verrucomicrobiia</taxon>
        <taxon>Verrucomicrobiales</taxon>
        <taxon>Verrucomicrobiaceae</taxon>
        <taxon>Haloferula</taxon>
    </lineage>
</organism>
<keyword evidence="9" id="KW-0479">Metal-binding</keyword>
<evidence type="ECO:0000259" key="22">
    <source>
        <dbReference type="Pfam" id="PF08245"/>
    </source>
</evidence>
<evidence type="ECO:0000256" key="7">
    <source>
        <dbReference type="ARBA" id="ARBA00019357"/>
    </source>
</evidence>
<gene>
    <name evidence="23" type="ORF">HAHE_28810</name>
</gene>
<evidence type="ECO:0000256" key="6">
    <source>
        <dbReference type="ARBA" id="ARBA00013025"/>
    </source>
</evidence>
<evidence type="ECO:0000256" key="12">
    <source>
        <dbReference type="ARBA" id="ARBA00022842"/>
    </source>
</evidence>
<evidence type="ECO:0000256" key="19">
    <source>
        <dbReference type="ARBA" id="ARBA00049035"/>
    </source>
</evidence>
<protein>
    <recommendedName>
        <fullName evidence="7">Dihydrofolate synthase/folylpolyglutamate synthase</fullName>
        <ecNumber evidence="5">6.3.2.12</ecNumber>
        <ecNumber evidence="6">6.3.2.17</ecNumber>
    </recommendedName>
    <alternativeName>
        <fullName evidence="16">Folylpoly-gamma-glutamate synthetase-dihydrofolate synthetase</fullName>
    </alternativeName>
    <alternativeName>
        <fullName evidence="14">Folylpolyglutamate synthetase</fullName>
    </alternativeName>
    <alternativeName>
        <fullName evidence="15">Tetrahydrofolylpolyglutamate synthase</fullName>
    </alternativeName>
</protein>
<evidence type="ECO:0000256" key="13">
    <source>
        <dbReference type="ARBA" id="ARBA00022909"/>
    </source>
</evidence>
<dbReference type="SUPFAM" id="SSF53244">
    <property type="entry name" value="MurD-like peptide ligases, peptide-binding domain"/>
    <property type="match status" value="1"/>
</dbReference>
<feature type="domain" description="Mur ligase C-terminal" evidence="21">
    <location>
        <begin position="268"/>
        <end position="381"/>
    </location>
</feature>
<evidence type="ECO:0000256" key="8">
    <source>
        <dbReference type="ARBA" id="ARBA00022598"/>
    </source>
</evidence>
<dbReference type="Pfam" id="PF08245">
    <property type="entry name" value="Mur_ligase_M"/>
    <property type="match status" value="1"/>
</dbReference>
<dbReference type="EMBL" id="AP024702">
    <property type="protein sequence ID" value="BCX48973.1"/>
    <property type="molecule type" value="Genomic_DNA"/>
</dbReference>
<comment type="pathway">
    <text evidence="2">Cofactor biosynthesis; tetrahydrofolate biosynthesis; 7,8-dihydrofolate from 2-amino-4-hydroxy-6-hydroxymethyl-7,8-dihydropteridine diphosphate and 4-aminobenzoate: step 2/2.</text>
</comment>
<evidence type="ECO:0000256" key="4">
    <source>
        <dbReference type="ARBA" id="ARBA00008276"/>
    </source>
</evidence>